<organism evidence="4 5">
    <name type="scientific">Eumeta variegata</name>
    <name type="common">Bagworm moth</name>
    <name type="synonym">Eumeta japonica</name>
    <dbReference type="NCBI Taxonomy" id="151549"/>
    <lineage>
        <taxon>Eukaryota</taxon>
        <taxon>Metazoa</taxon>
        <taxon>Ecdysozoa</taxon>
        <taxon>Arthropoda</taxon>
        <taxon>Hexapoda</taxon>
        <taxon>Insecta</taxon>
        <taxon>Pterygota</taxon>
        <taxon>Neoptera</taxon>
        <taxon>Endopterygota</taxon>
        <taxon>Lepidoptera</taxon>
        <taxon>Glossata</taxon>
        <taxon>Ditrysia</taxon>
        <taxon>Tineoidea</taxon>
        <taxon>Psychidae</taxon>
        <taxon>Oiketicinae</taxon>
        <taxon>Eumeta</taxon>
    </lineage>
</organism>
<dbReference type="GO" id="GO:0071513">
    <property type="term" value="C:phosphopantothenoylcysteine decarboxylase complex"/>
    <property type="evidence" value="ECO:0007669"/>
    <property type="project" value="TreeGrafter"/>
</dbReference>
<evidence type="ECO:0000256" key="1">
    <source>
        <dbReference type="ARBA" id="ARBA00022993"/>
    </source>
</evidence>
<proteinExistence type="inferred from homology"/>
<dbReference type="EMBL" id="BGZK01000125">
    <property type="protein sequence ID" value="GBP21094.1"/>
    <property type="molecule type" value="Genomic_DNA"/>
</dbReference>
<dbReference type="AlphaFoldDB" id="A0A4C1U539"/>
<keyword evidence="1" id="KW-0173">Coenzyme A biosynthesis</keyword>
<dbReference type="PANTHER" id="PTHR14359">
    <property type="entry name" value="HOMO-OLIGOMERIC FLAVIN CONTAINING CYS DECARBOXYLASE FAMILY"/>
    <property type="match status" value="1"/>
</dbReference>
<reference evidence="4 5" key="1">
    <citation type="journal article" date="2019" name="Commun. Biol.">
        <title>The bagworm genome reveals a unique fibroin gene that provides high tensile strength.</title>
        <authorList>
            <person name="Kono N."/>
            <person name="Nakamura H."/>
            <person name="Ohtoshi R."/>
            <person name="Tomita M."/>
            <person name="Numata K."/>
            <person name="Arakawa K."/>
        </authorList>
    </citation>
    <scope>NUCLEOTIDE SEQUENCE [LARGE SCALE GENOMIC DNA]</scope>
</reference>
<name>A0A4C1U539_EUMVA</name>
<comment type="caution">
    <text evidence="4">The sequence shown here is derived from an EMBL/GenBank/DDBJ whole genome shotgun (WGS) entry which is preliminary data.</text>
</comment>
<dbReference type="GO" id="GO:0010181">
    <property type="term" value="F:FMN binding"/>
    <property type="evidence" value="ECO:0007669"/>
    <property type="project" value="TreeGrafter"/>
</dbReference>
<dbReference type="Gene3D" id="3.40.50.1950">
    <property type="entry name" value="Flavin prenyltransferase-like"/>
    <property type="match status" value="1"/>
</dbReference>
<keyword evidence="5" id="KW-1185">Reference proteome</keyword>
<dbReference type="Pfam" id="PF02441">
    <property type="entry name" value="Flavoprotein"/>
    <property type="match status" value="1"/>
</dbReference>
<dbReference type="GO" id="GO:0015937">
    <property type="term" value="P:coenzyme A biosynthetic process"/>
    <property type="evidence" value="ECO:0007669"/>
    <property type="project" value="UniProtKB-KW"/>
</dbReference>
<dbReference type="InterPro" id="IPR036551">
    <property type="entry name" value="Flavin_trans-like"/>
</dbReference>
<evidence type="ECO:0000259" key="3">
    <source>
        <dbReference type="Pfam" id="PF02441"/>
    </source>
</evidence>
<gene>
    <name evidence="4" type="primary">Ppcdc</name>
    <name evidence="4" type="ORF">EVAR_11125_1</name>
</gene>
<dbReference type="SUPFAM" id="SSF52507">
    <property type="entry name" value="Homo-oligomeric flavin-containing Cys decarboxylases, HFCD"/>
    <property type="match status" value="1"/>
</dbReference>
<evidence type="ECO:0000313" key="5">
    <source>
        <dbReference type="Proteomes" id="UP000299102"/>
    </source>
</evidence>
<feature type="domain" description="Flavoprotein" evidence="3">
    <location>
        <begin position="75"/>
        <end position="203"/>
    </location>
</feature>
<dbReference type="OrthoDB" id="1532798at2759"/>
<dbReference type="PANTHER" id="PTHR14359:SF6">
    <property type="entry name" value="PHOSPHOPANTOTHENOYLCYSTEINE DECARBOXYLASE"/>
    <property type="match status" value="1"/>
</dbReference>
<sequence length="214" mass="24102">MICHTSMCGYTTLDTRHAKQILNNDRYSSGSVDRGVGVVRRARGGNFASLLQPPAFLGAGHREHAKHFFGLSDIDRHVAVHDDESEWRSWRNRGDPVLHIELGKWADMLLIAPLDANTLAKTAQGLCDNLVTCVMRAWDLQKPLLFCPAMNTRMWEHPLTNEQIQKLVNWGYKQIPPIKKTLMCGDTGVGAMAEVVDIVSEVKLAIEQHVRRHE</sequence>
<evidence type="ECO:0000256" key="2">
    <source>
        <dbReference type="ARBA" id="ARBA00038350"/>
    </source>
</evidence>
<protein>
    <submittedName>
        <fullName evidence="4">Phosphopantothenoylcysteine decarboxylase</fullName>
    </submittedName>
</protein>
<evidence type="ECO:0000313" key="4">
    <source>
        <dbReference type="EMBL" id="GBP21094.1"/>
    </source>
</evidence>
<dbReference type="GO" id="GO:0004633">
    <property type="term" value="F:phosphopantothenoylcysteine decarboxylase activity"/>
    <property type="evidence" value="ECO:0007669"/>
    <property type="project" value="TreeGrafter"/>
</dbReference>
<dbReference type="STRING" id="151549.A0A4C1U539"/>
<comment type="similarity">
    <text evidence="2">Belongs to the HFCD (homooligomeric flavin containing Cys decarboxylase) superfamily.</text>
</comment>
<accession>A0A4C1U539</accession>
<dbReference type="InterPro" id="IPR003382">
    <property type="entry name" value="Flavoprotein"/>
</dbReference>
<dbReference type="Proteomes" id="UP000299102">
    <property type="component" value="Unassembled WGS sequence"/>
</dbReference>